<keyword evidence="7" id="KW-1185">Reference proteome</keyword>
<evidence type="ECO:0000313" key="8">
    <source>
        <dbReference type="WBParaSite" id="HCON_00077665-00001"/>
    </source>
</evidence>
<comment type="subcellular location">
    <subcellularLocation>
        <location evidence="1">Membrane</location>
    </subcellularLocation>
</comment>
<feature type="transmembrane region" description="Helical" evidence="5">
    <location>
        <begin position="196"/>
        <end position="216"/>
    </location>
</feature>
<feature type="transmembrane region" description="Helical" evidence="5">
    <location>
        <begin position="236"/>
        <end position="253"/>
    </location>
</feature>
<evidence type="ECO:0000256" key="3">
    <source>
        <dbReference type="ARBA" id="ARBA00022989"/>
    </source>
</evidence>
<dbReference type="OMA" id="WHSATIF"/>
<keyword evidence="2 5" id="KW-0812">Transmembrane</keyword>
<dbReference type="Proteomes" id="UP000025227">
    <property type="component" value="Unplaced"/>
</dbReference>
<feature type="transmembrane region" description="Helical" evidence="5">
    <location>
        <begin position="273"/>
        <end position="292"/>
    </location>
</feature>
<dbReference type="OrthoDB" id="5876466at2759"/>
<keyword evidence="3 5" id="KW-1133">Transmembrane helix</keyword>
<name>A0A7I4YCJ1_HAECO</name>
<feature type="transmembrane region" description="Helical" evidence="5">
    <location>
        <begin position="147"/>
        <end position="171"/>
    </location>
</feature>
<sequence>MPSVPQGMARADDALMEIMTGLLTAYCALGVFGFVCNLLNIPLLAILLASKKLRREAKLIICLTIGDLINCLALSMMGFDRYTLFIHSLQLQAVPLQTSLSCASGLYIWLRIIGNVWPPVIQLIMGTERVIACMRPIAYIKYVRDRTLFLCAISVFAVLLFCAVGIALAIMNSGNGYVKFDCGRKATFSLFYAQSIYYWEMLGYFFGLLMNVAAYLQAKSIIKTPTVREQMKRIRYGLALGVLSTVLVSVPNVKSLFLDQLRFAGMDEWISQTFNWASIINSSFNIFVYLWLYRDFRDEFARILRCNALHCSKAACDNC</sequence>
<dbReference type="PROSITE" id="PS50262">
    <property type="entry name" value="G_PROTEIN_RECEP_F1_2"/>
    <property type="match status" value="1"/>
</dbReference>
<dbReference type="PANTHER" id="PTHR23360">
    <property type="entry name" value="G-PROTEIN COUPLED RECEPTORS FAMILY 1 PROFILE DOMAIN-CONTAINING PROTEIN-RELATED"/>
    <property type="match status" value="1"/>
</dbReference>
<accession>A0A7I4YCJ1</accession>
<proteinExistence type="predicted"/>
<feature type="transmembrane region" description="Helical" evidence="5">
    <location>
        <begin position="106"/>
        <end position="126"/>
    </location>
</feature>
<evidence type="ECO:0000259" key="6">
    <source>
        <dbReference type="PROSITE" id="PS50262"/>
    </source>
</evidence>
<evidence type="ECO:0000256" key="5">
    <source>
        <dbReference type="SAM" id="Phobius"/>
    </source>
</evidence>
<protein>
    <submittedName>
        <fullName evidence="8">G_PROTEIN_RECEP_F1_2 domain-containing protein</fullName>
    </submittedName>
</protein>
<dbReference type="Pfam" id="PF10320">
    <property type="entry name" value="7TM_GPCR_Srsx"/>
    <property type="match status" value="1"/>
</dbReference>
<dbReference type="GO" id="GO:0016020">
    <property type="term" value="C:membrane"/>
    <property type="evidence" value="ECO:0007669"/>
    <property type="project" value="UniProtKB-SubCell"/>
</dbReference>
<evidence type="ECO:0000256" key="2">
    <source>
        <dbReference type="ARBA" id="ARBA00022692"/>
    </source>
</evidence>
<dbReference type="InterPro" id="IPR047130">
    <property type="entry name" value="7TM_GPCR_Srsx_nematod"/>
</dbReference>
<dbReference type="InterPro" id="IPR017452">
    <property type="entry name" value="GPCR_Rhodpsn_7TM"/>
</dbReference>
<dbReference type="WBParaSite" id="HCON_00077665-00001">
    <property type="protein sequence ID" value="HCON_00077665-00001"/>
    <property type="gene ID" value="HCON_00077665"/>
</dbReference>
<keyword evidence="4 5" id="KW-0472">Membrane</keyword>
<dbReference type="AlphaFoldDB" id="A0A7I4YCJ1"/>
<dbReference type="SUPFAM" id="SSF81321">
    <property type="entry name" value="Family A G protein-coupled receptor-like"/>
    <property type="match status" value="1"/>
</dbReference>
<reference evidence="8" key="1">
    <citation type="submission" date="2020-12" db="UniProtKB">
        <authorList>
            <consortium name="WormBaseParasite"/>
        </authorList>
    </citation>
    <scope>IDENTIFICATION</scope>
    <source>
        <strain evidence="8">MHco3</strain>
    </source>
</reference>
<feature type="domain" description="G-protein coupled receptors family 1 profile" evidence="6">
    <location>
        <begin position="39"/>
        <end position="289"/>
    </location>
</feature>
<dbReference type="InterPro" id="IPR019424">
    <property type="entry name" value="7TM_GPCR_Srsx"/>
</dbReference>
<organism evidence="7 8">
    <name type="scientific">Haemonchus contortus</name>
    <name type="common">Barber pole worm</name>
    <dbReference type="NCBI Taxonomy" id="6289"/>
    <lineage>
        <taxon>Eukaryota</taxon>
        <taxon>Metazoa</taxon>
        <taxon>Ecdysozoa</taxon>
        <taxon>Nematoda</taxon>
        <taxon>Chromadorea</taxon>
        <taxon>Rhabditida</taxon>
        <taxon>Rhabditina</taxon>
        <taxon>Rhabditomorpha</taxon>
        <taxon>Strongyloidea</taxon>
        <taxon>Trichostrongylidae</taxon>
        <taxon>Haemonchus</taxon>
    </lineage>
</organism>
<dbReference type="Gene3D" id="1.20.1070.10">
    <property type="entry name" value="Rhodopsin 7-helix transmembrane proteins"/>
    <property type="match status" value="1"/>
</dbReference>
<dbReference type="PANTHER" id="PTHR23360:SF29">
    <property type="entry name" value="G_PROTEIN_RECEP_F1_2 DOMAIN-CONTAINING PROTEIN"/>
    <property type="match status" value="1"/>
</dbReference>
<feature type="transmembrane region" description="Helical" evidence="5">
    <location>
        <begin position="59"/>
        <end position="79"/>
    </location>
</feature>
<evidence type="ECO:0000256" key="4">
    <source>
        <dbReference type="ARBA" id="ARBA00023136"/>
    </source>
</evidence>
<evidence type="ECO:0000256" key="1">
    <source>
        <dbReference type="ARBA" id="ARBA00004370"/>
    </source>
</evidence>
<evidence type="ECO:0000313" key="7">
    <source>
        <dbReference type="Proteomes" id="UP000025227"/>
    </source>
</evidence>
<feature type="transmembrane region" description="Helical" evidence="5">
    <location>
        <begin position="23"/>
        <end position="47"/>
    </location>
</feature>